<accession>A0ABM8VCW2</accession>
<reference evidence="1 2" key="1">
    <citation type="submission" date="2021-06" db="EMBL/GenBank/DDBJ databases">
        <authorList>
            <person name="Criscuolo A."/>
        </authorList>
    </citation>
    <scope>NUCLEOTIDE SEQUENCE [LARGE SCALE GENOMIC DNA]</scope>
    <source>
        <strain evidence="2">CIP 111802</strain>
    </source>
</reference>
<evidence type="ECO:0000313" key="2">
    <source>
        <dbReference type="Proteomes" id="UP000730618"/>
    </source>
</evidence>
<protein>
    <recommendedName>
        <fullName evidence="3">ParB/Sulfiredoxin domain-containing protein</fullName>
    </recommendedName>
</protein>
<sequence>MRFTVQYIPLHKIKADSTIPLTQHIKNIRKRMWDCMHLLAVRKNRKDGSYIVISGLDRYEYLTKHTNKKYAPCLVDTHKASVLMKLPFQRNAMVRLLQQFPTISIQEMKPASWSIIRTFIRREPRFSRLSRARQIKLLFMAIRYKKTVVASMKAQVDKMLSS</sequence>
<organism evidence="1 2">
    <name type="scientific">Paenibacillus allorhizosphaerae</name>
    <dbReference type="NCBI Taxonomy" id="2849866"/>
    <lineage>
        <taxon>Bacteria</taxon>
        <taxon>Bacillati</taxon>
        <taxon>Bacillota</taxon>
        <taxon>Bacilli</taxon>
        <taxon>Bacillales</taxon>
        <taxon>Paenibacillaceae</taxon>
        <taxon>Paenibacillus</taxon>
    </lineage>
</organism>
<dbReference type="EMBL" id="CAJVCE010000002">
    <property type="protein sequence ID" value="CAG7625330.1"/>
    <property type="molecule type" value="Genomic_DNA"/>
</dbReference>
<dbReference type="RefSeq" id="WP_218097482.1">
    <property type="nucleotide sequence ID" value="NZ_CAJVCE010000002.1"/>
</dbReference>
<keyword evidence="2" id="KW-1185">Reference proteome</keyword>
<evidence type="ECO:0008006" key="3">
    <source>
        <dbReference type="Google" id="ProtNLM"/>
    </source>
</evidence>
<comment type="caution">
    <text evidence="1">The sequence shown here is derived from an EMBL/GenBank/DDBJ whole genome shotgun (WGS) entry which is preliminary data.</text>
</comment>
<name>A0ABM8VCW2_9BACL</name>
<proteinExistence type="predicted"/>
<gene>
    <name evidence="1" type="ORF">PAECIP111802_01158</name>
</gene>
<dbReference type="Proteomes" id="UP000730618">
    <property type="component" value="Unassembled WGS sequence"/>
</dbReference>
<evidence type="ECO:0000313" key="1">
    <source>
        <dbReference type="EMBL" id="CAG7625330.1"/>
    </source>
</evidence>